<dbReference type="GeneID" id="28898293"/>
<dbReference type="PANTHER" id="PTHR21210:SF0">
    <property type="entry name" value="TRNA (URACIL-O(2)-)-METHYLTRANSFERASE-RELATED"/>
    <property type="match status" value="1"/>
</dbReference>
<evidence type="ECO:0000256" key="9">
    <source>
        <dbReference type="ARBA" id="ARBA00022694"/>
    </source>
</evidence>
<feature type="region of interest" description="Disordered" evidence="12">
    <location>
        <begin position="472"/>
        <end position="522"/>
    </location>
</feature>
<proteinExistence type="inferred from homology"/>
<sequence>MPPFQPRDITDRAPYFSSFVTASDDDGTSPCQNPNQSWLPILEHDCDFSSQVFVDVMTNLIRNPNLNSTHLFRADIWYDSLEGSSSQTVHQEVEHSVSTAKDLNKPQEKRHDTKATDPPTDEVHSLDLSSTKLNLSQSEESKDGRPSHSSDQHPSSPPDRKPRKIHVPGYSLQRTLVREMIPRNPQLDRPLLQTCHLFRSIDGDWDGDDGDDHHLVVYLPHASDPDNIPWYHPAVCGLAFFYKSRGATTTNDCSSESPQSHGHINQNQKQGENVKATISIHYSLFPTQHPPLSTRLVRTATQLLSTLAKHGRGTASGYVKRVQHDLLIPQARLQNTYSRLKLAHARRLIDGWVEQTDPSKHVFEDLGIAAFLIELWRDMYDCCPASEADSSSSGADKDADQPGAVVERTKFPGFVDIGCGNGVLVDILLREGYEGWGFDARSRRTWDVLGEKTSQKLKEYVLVPGIINPGLSSSNTNTNSNSVSNSNEQNNTNQTALEHEEEGGGGGGGGGEGEDTVPFHNGTFPAGTFIISNHADELTPWTPLLGALSGSPFLIIPCCSHDLSGAKFRAPAVHALAAQKASSASSTDQNNNKKQNHTQNQNQKQKQPNPQQQQPSTYASLVAWVEHIAHDAGYIVEREMLRIPSTRNVALIGRKFRYSQETVAVSPPADGCESARHERQGPVTGMRQKVQSPQTILFREGGADGWVERAMALRKGKIRSH</sequence>
<evidence type="ECO:0000256" key="1">
    <source>
        <dbReference type="ARBA" id="ARBA00004496"/>
    </source>
</evidence>
<evidence type="ECO:0000256" key="5">
    <source>
        <dbReference type="ARBA" id="ARBA00022490"/>
    </source>
</evidence>
<dbReference type="OMA" id="IREPNIN"/>
<evidence type="ECO:0000256" key="8">
    <source>
        <dbReference type="ARBA" id="ARBA00022691"/>
    </source>
</evidence>
<dbReference type="Pfam" id="PF07757">
    <property type="entry name" value="AdoMet_MTase"/>
    <property type="match status" value="2"/>
</dbReference>
<comment type="function">
    <text evidence="11">Adenosyl-L-methionine (AdoMet)-dependent tRNA (uracil-O(2)-)-methyltransferase.</text>
</comment>
<keyword evidence="7 11" id="KW-0808">Transferase</keyword>
<dbReference type="GO" id="GO:0030488">
    <property type="term" value="P:tRNA methylation"/>
    <property type="evidence" value="ECO:0007669"/>
    <property type="project" value="UniProtKB-UniRule"/>
</dbReference>
<dbReference type="STRING" id="1328760.A0A165FFJ7"/>
<keyword evidence="9 11" id="KW-0819">tRNA processing</keyword>
<protein>
    <recommendedName>
        <fullName evidence="4 11">tRNA (uracil-O(2)-)-methyltransferase</fullName>
        <ecNumber evidence="3 11">2.1.1.211</ecNumber>
    </recommendedName>
</protein>
<evidence type="ECO:0000256" key="6">
    <source>
        <dbReference type="ARBA" id="ARBA00022603"/>
    </source>
</evidence>
<feature type="compositionally biased region" description="Basic and acidic residues" evidence="12">
    <location>
        <begin position="102"/>
        <end position="125"/>
    </location>
</feature>
<feature type="region of interest" description="Disordered" evidence="12">
    <location>
        <begin position="579"/>
        <end position="617"/>
    </location>
</feature>
<dbReference type="InParanoid" id="A0A165FFJ7"/>
<feature type="compositionally biased region" description="Polar residues" evidence="12">
    <location>
        <begin position="88"/>
        <end position="101"/>
    </location>
</feature>
<dbReference type="Proteomes" id="UP000076632">
    <property type="component" value="Unassembled WGS sequence"/>
</dbReference>
<feature type="region of interest" description="Disordered" evidence="12">
    <location>
        <begin position="249"/>
        <end position="268"/>
    </location>
</feature>
<dbReference type="EC" id="2.1.1.211" evidence="3 11"/>
<feature type="compositionally biased region" description="Low complexity" evidence="12">
    <location>
        <begin position="579"/>
        <end position="615"/>
    </location>
</feature>
<dbReference type="InterPro" id="IPR011671">
    <property type="entry name" value="tRNA_uracil_MeTrfase"/>
</dbReference>
<feature type="region of interest" description="Disordered" evidence="12">
    <location>
        <begin position="88"/>
        <end position="166"/>
    </location>
</feature>
<keyword evidence="5 11" id="KW-0963">Cytoplasm</keyword>
<feature type="region of interest" description="Disordered" evidence="12">
    <location>
        <begin position="666"/>
        <end position="691"/>
    </location>
</feature>
<evidence type="ECO:0000256" key="11">
    <source>
        <dbReference type="RuleBase" id="RU368004"/>
    </source>
</evidence>
<evidence type="ECO:0000256" key="4">
    <source>
        <dbReference type="ARBA" id="ARBA00017788"/>
    </source>
</evidence>
<name>A0A165FFJ7_XYLHT</name>
<dbReference type="GO" id="GO:0141101">
    <property type="term" value="F:tRNA(Ser) (uridine(44)-2'-O-)-methyltransferase activity"/>
    <property type="evidence" value="ECO:0007669"/>
    <property type="project" value="UniProtKB-EC"/>
</dbReference>
<evidence type="ECO:0000256" key="12">
    <source>
        <dbReference type="SAM" id="MobiDB-lite"/>
    </source>
</evidence>
<accession>A0A165FFJ7</accession>
<comment type="similarity">
    <text evidence="2 11">Belongs to the TRM44 family.</text>
</comment>
<feature type="compositionally biased region" description="Low complexity" evidence="12">
    <location>
        <begin position="472"/>
        <end position="495"/>
    </location>
</feature>
<evidence type="ECO:0000313" key="14">
    <source>
        <dbReference type="Proteomes" id="UP000076632"/>
    </source>
</evidence>
<evidence type="ECO:0000256" key="7">
    <source>
        <dbReference type="ARBA" id="ARBA00022679"/>
    </source>
</evidence>
<dbReference type="OrthoDB" id="10047021at2759"/>
<dbReference type="GO" id="GO:0005737">
    <property type="term" value="C:cytoplasm"/>
    <property type="evidence" value="ECO:0007669"/>
    <property type="project" value="UniProtKB-SubCell"/>
</dbReference>
<gene>
    <name evidence="13" type="ORF">L228DRAFT_249750</name>
</gene>
<feature type="compositionally biased region" description="Basic and acidic residues" evidence="12">
    <location>
        <begin position="139"/>
        <end position="151"/>
    </location>
</feature>
<keyword evidence="6 11" id="KW-0489">Methyltransferase</keyword>
<comment type="subcellular location">
    <subcellularLocation>
        <location evidence="1 11">Cytoplasm</location>
    </subcellularLocation>
</comment>
<evidence type="ECO:0000256" key="10">
    <source>
        <dbReference type="ARBA" id="ARBA00047957"/>
    </source>
</evidence>
<feature type="compositionally biased region" description="Polar residues" evidence="12">
    <location>
        <begin position="127"/>
        <end position="138"/>
    </location>
</feature>
<organism evidence="13 14">
    <name type="scientific">Xylona heveae (strain CBS 132557 / TC161)</name>
    <dbReference type="NCBI Taxonomy" id="1328760"/>
    <lineage>
        <taxon>Eukaryota</taxon>
        <taxon>Fungi</taxon>
        <taxon>Dikarya</taxon>
        <taxon>Ascomycota</taxon>
        <taxon>Pezizomycotina</taxon>
        <taxon>Xylonomycetes</taxon>
        <taxon>Xylonales</taxon>
        <taxon>Xylonaceae</taxon>
        <taxon>Xylona</taxon>
    </lineage>
</organism>
<keyword evidence="8 11" id="KW-0949">S-adenosyl-L-methionine</keyword>
<dbReference type="EMBL" id="KV407462">
    <property type="protein sequence ID" value="KZF20918.1"/>
    <property type="molecule type" value="Genomic_DNA"/>
</dbReference>
<dbReference type="AlphaFoldDB" id="A0A165FFJ7"/>
<dbReference type="RefSeq" id="XP_018186473.1">
    <property type="nucleotide sequence ID" value="XM_018333156.1"/>
</dbReference>
<evidence type="ECO:0000256" key="3">
    <source>
        <dbReference type="ARBA" id="ARBA00012795"/>
    </source>
</evidence>
<keyword evidence="14" id="KW-1185">Reference proteome</keyword>
<dbReference type="FunCoup" id="A0A165FFJ7">
    <property type="interactions" value="85"/>
</dbReference>
<comment type="catalytic activity">
    <reaction evidence="10 11">
        <text>uridine(44) in tRNA(Ser) + S-adenosyl-L-methionine = 2'-O-methyluridine(44) in tRNA(Ser) + S-adenosyl-L-homocysteine + H(+)</text>
        <dbReference type="Rhea" id="RHEA:43100"/>
        <dbReference type="Rhea" id="RHEA-COMP:10339"/>
        <dbReference type="Rhea" id="RHEA-COMP:10340"/>
        <dbReference type="ChEBI" id="CHEBI:15378"/>
        <dbReference type="ChEBI" id="CHEBI:57856"/>
        <dbReference type="ChEBI" id="CHEBI:59789"/>
        <dbReference type="ChEBI" id="CHEBI:65315"/>
        <dbReference type="ChEBI" id="CHEBI:74478"/>
        <dbReference type="EC" id="2.1.1.211"/>
    </reaction>
</comment>
<evidence type="ECO:0000313" key="13">
    <source>
        <dbReference type="EMBL" id="KZF20918.1"/>
    </source>
</evidence>
<reference evidence="13 14" key="1">
    <citation type="journal article" date="2016" name="Fungal Biol.">
        <title>The genome of Xylona heveae provides a window into fungal endophytism.</title>
        <authorList>
            <person name="Gazis R."/>
            <person name="Kuo A."/>
            <person name="Riley R."/>
            <person name="LaButti K."/>
            <person name="Lipzen A."/>
            <person name="Lin J."/>
            <person name="Amirebrahimi M."/>
            <person name="Hesse C.N."/>
            <person name="Spatafora J.W."/>
            <person name="Henrissat B."/>
            <person name="Hainaut M."/>
            <person name="Grigoriev I.V."/>
            <person name="Hibbett D.S."/>
        </authorList>
    </citation>
    <scope>NUCLEOTIDE SEQUENCE [LARGE SCALE GENOMIC DNA]</scope>
    <source>
        <strain evidence="13 14">TC161</strain>
    </source>
</reference>
<dbReference type="PANTHER" id="PTHR21210">
    <property type="entry name" value="TRNA (URACIL-O(2)-)-METHYLTRANSFERASE-RELATED"/>
    <property type="match status" value="1"/>
</dbReference>
<evidence type="ECO:0000256" key="2">
    <source>
        <dbReference type="ARBA" id="ARBA00009056"/>
    </source>
</evidence>